<dbReference type="RefSeq" id="WP_088878869.1">
    <property type="nucleotide sequence ID" value="NZ_CP018309.1"/>
</dbReference>
<name>A0AAN1FM38_9VIBR</name>
<organism evidence="1 2">
    <name type="scientific">Vibrio mediterranei</name>
    <dbReference type="NCBI Taxonomy" id="689"/>
    <lineage>
        <taxon>Bacteria</taxon>
        <taxon>Pseudomonadati</taxon>
        <taxon>Pseudomonadota</taxon>
        <taxon>Gammaproteobacteria</taxon>
        <taxon>Vibrionales</taxon>
        <taxon>Vibrionaceae</taxon>
        <taxon>Vibrio</taxon>
    </lineage>
</organism>
<proteinExistence type="predicted"/>
<evidence type="ECO:0000313" key="1">
    <source>
        <dbReference type="EMBL" id="ASI93079.1"/>
    </source>
</evidence>
<protein>
    <recommendedName>
        <fullName evidence="3">Bacteriocin</fullName>
    </recommendedName>
</protein>
<dbReference type="Proteomes" id="UP000197092">
    <property type="component" value="Chromosome 2"/>
</dbReference>
<reference evidence="2" key="1">
    <citation type="submission" date="2016-12" db="EMBL/GenBank/DDBJ databases">
        <title>Comparative genomic analysis reveals the diversity, evolution, and environmental adaptation strategies of the genus Vibrio.</title>
        <authorList>
            <person name="Lin H."/>
            <person name="Wang X."/>
            <person name="Zhang X.-H."/>
        </authorList>
    </citation>
    <scope>NUCLEOTIDE SEQUENCE [LARGE SCALE GENOMIC DNA]</scope>
    <source>
        <strain evidence="2">QT6D1</strain>
    </source>
</reference>
<dbReference type="EMBL" id="CP018309">
    <property type="protein sequence ID" value="ASI93079.1"/>
    <property type="molecule type" value="Genomic_DNA"/>
</dbReference>
<dbReference type="AlphaFoldDB" id="A0AAN1FM38"/>
<accession>A0AAN1FM38</accession>
<gene>
    <name evidence="1" type="ORF">BSZ05_25365</name>
</gene>
<evidence type="ECO:0000313" key="2">
    <source>
        <dbReference type="Proteomes" id="UP000197092"/>
    </source>
</evidence>
<dbReference type="KEGG" id="vsh:BSZ05_25365"/>
<sequence>MYNLSADDISMVDGGGDGGYPASSSAMKNQAKRATSFHRDNLGQIALGAAGVAVTCNPAGLATGAGALACISAAYAVANGISKVSCGR</sequence>
<evidence type="ECO:0008006" key="3">
    <source>
        <dbReference type="Google" id="ProtNLM"/>
    </source>
</evidence>